<gene>
    <name evidence="2" type="ORF">KC669_03515</name>
</gene>
<accession>A0A955LBC9</accession>
<evidence type="ECO:0000313" key="3">
    <source>
        <dbReference type="Proteomes" id="UP000714915"/>
    </source>
</evidence>
<evidence type="ECO:0000313" key="2">
    <source>
        <dbReference type="EMBL" id="MCA9387076.1"/>
    </source>
</evidence>
<evidence type="ECO:0000256" key="1">
    <source>
        <dbReference type="SAM" id="Phobius"/>
    </source>
</evidence>
<proteinExistence type="predicted"/>
<dbReference type="AlphaFoldDB" id="A0A955LBC9"/>
<keyword evidence="1" id="KW-0472">Membrane</keyword>
<feature type="transmembrane region" description="Helical" evidence="1">
    <location>
        <begin position="199"/>
        <end position="217"/>
    </location>
</feature>
<sequence length="276" mass="31641">MIDKHLVKITLRPFLYALFISIGFFGLILTLEFSDGRSFIPMSVILYVLVAFELYSTANHYHIFHKKNTDAVYEFEDHRIIQYAHHAILPTMLYIGLVLFLFYHNEPSLYFLILLTTFVLFFILFENIHSFYKHKFSLNKSTHYIYDIVTIVLTFLSSAGLLELNSNTSAKTSSLFIVFISILVILNLLTISRHLITKSTFIGAIVTSIMLGVIFYLNTFGFVSTLLLAFIVAVIEYGFISVINELLDGKDVSKEEILEYLILVMLLTSLVLLNIS</sequence>
<reference evidence="2" key="1">
    <citation type="submission" date="2020-04" db="EMBL/GenBank/DDBJ databases">
        <authorList>
            <person name="Zhang T."/>
        </authorList>
    </citation>
    <scope>NUCLEOTIDE SEQUENCE</scope>
    <source>
        <strain evidence="2">HKST-UBA09</strain>
    </source>
</reference>
<feature type="transmembrane region" description="Helical" evidence="1">
    <location>
        <begin position="257"/>
        <end position="275"/>
    </location>
</feature>
<comment type="caution">
    <text evidence="2">The sequence shown here is derived from an EMBL/GenBank/DDBJ whole genome shotgun (WGS) entry which is preliminary data.</text>
</comment>
<dbReference type="Proteomes" id="UP000714915">
    <property type="component" value="Unassembled WGS sequence"/>
</dbReference>
<feature type="transmembrane region" description="Helical" evidence="1">
    <location>
        <begin position="109"/>
        <end position="132"/>
    </location>
</feature>
<feature type="transmembrane region" description="Helical" evidence="1">
    <location>
        <begin position="144"/>
        <end position="162"/>
    </location>
</feature>
<organism evidence="2 3">
    <name type="scientific">Candidatus Dojkabacteria bacterium</name>
    <dbReference type="NCBI Taxonomy" id="2099670"/>
    <lineage>
        <taxon>Bacteria</taxon>
        <taxon>Candidatus Dojkabacteria</taxon>
    </lineage>
</organism>
<feature type="transmembrane region" description="Helical" evidence="1">
    <location>
        <begin position="83"/>
        <end position="103"/>
    </location>
</feature>
<name>A0A955LBC9_9BACT</name>
<feature type="transmembrane region" description="Helical" evidence="1">
    <location>
        <begin position="39"/>
        <end position="58"/>
    </location>
</feature>
<dbReference type="EMBL" id="JAGQLF010000044">
    <property type="protein sequence ID" value="MCA9387076.1"/>
    <property type="molecule type" value="Genomic_DNA"/>
</dbReference>
<reference evidence="2" key="2">
    <citation type="journal article" date="2021" name="Microbiome">
        <title>Successional dynamics and alternative stable states in a saline activated sludge microbial community over 9 years.</title>
        <authorList>
            <person name="Wang Y."/>
            <person name="Ye J."/>
            <person name="Ju F."/>
            <person name="Liu L."/>
            <person name="Boyd J.A."/>
            <person name="Deng Y."/>
            <person name="Parks D.H."/>
            <person name="Jiang X."/>
            <person name="Yin X."/>
            <person name="Woodcroft B.J."/>
            <person name="Tyson G.W."/>
            <person name="Hugenholtz P."/>
            <person name="Polz M.F."/>
            <person name="Zhang T."/>
        </authorList>
    </citation>
    <scope>NUCLEOTIDE SEQUENCE</scope>
    <source>
        <strain evidence="2">HKST-UBA09</strain>
    </source>
</reference>
<feature type="transmembrane region" description="Helical" evidence="1">
    <location>
        <begin position="223"/>
        <end position="245"/>
    </location>
</feature>
<protein>
    <submittedName>
        <fullName evidence="2">Uncharacterized protein</fullName>
    </submittedName>
</protein>
<keyword evidence="1" id="KW-1133">Transmembrane helix</keyword>
<feature type="transmembrane region" description="Helical" evidence="1">
    <location>
        <begin position="14"/>
        <end position="33"/>
    </location>
</feature>
<keyword evidence="1" id="KW-0812">Transmembrane</keyword>
<feature type="transmembrane region" description="Helical" evidence="1">
    <location>
        <begin position="174"/>
        <end position="192"/>
    </location>
</feature>